<gene>
    <name evidence="3" type="ORF">QO033_05315</name>
</gene>
<dbReference type="PANTHER" id="PTHR28152:SF1">
    <property type="entry name" value="HYDROXYACYL-THIOESTER DEHYDRATASE TYPE 2, MITOCHONDRIAL"/>
    <property type="match status" value="1"/>
</dbReference>
<keyword evidence="4" id="KW-1185">Reference proteome</keyword>
<feature type="compositionally biased region" description="Basic and acidic residues" evidence="1">
    <location>
        <begin position="11"/>
        <end position="22"/>
    </location>
</feature>
<dbReference type="RefSeq" id="WP_284479903.1">
    <property type="nucleotide sequence ID" value="NZ_JASNJD010000003.1"/>
</dbReference>
<evidence type="ECO:0000256" key="1">
    <source>
        <dbReference type="SAM" id="MobiDB-lite"/>
    </source>
</evidence>
<dbReference type="InterPro" id="IPR029069">
    <property type="entry name" value="HotDog_dom_sf"/>
</dbReference>
<name>A0ABT7EXL4_9RHOB</name>
<dbReference type="InterPro" id="IPR039569">
    <property type="entry name" value="FAS1-like_DH_region"/>
</dbReference>
<sequence length="277" mass="30408">MTTAPLTDWIGRQDQHHDRLDPRPAQQLRSILPGEDSLAPGTALPPLWHWAYFPDFTPLSALGRDGHPARGGFLPPVALPRRMWAGGRLQFPGDLRIGDTVEKTSRILEVREKTGRSGALCFVTVEHRFTVAGDLRLIEEHDIVYRADPAPDAPTPVPPQADPAPIEEAITPSPVMLFRYSAATFNGHRIHYDPDYCRDVEGYPGLIFHGPLTATLLADLARRTGGRPLARFDFRAISPLYDIAPFTLRAAPGADGARVWAAGPDNALAMTAVATYR</sequence>
<dbReference type="PANTHER" id="PTHR28152">
    <property type="entry name" value="HYDROXYACYL-THIOESTER DEHYDRATASE TYPE 2, MITOCHONDRIAL"/>
    <property type="match status" value="1"/>
</dbReference>
<protein>
    <submittedName>
        <fullName evidence="3">MaoC family dehydratase N-terminal domain-containing protein</fullName>
    </submittedName>
</protein>
<comment type="caution">
    <text evidence="3">The sequence shown here is derived from an EMBL/GenBank/DDBJ whole genome shotgun (WGS) entry which is preliminary data.</text>
</comment>
<feature type="region of interest" description="Disordered" evidence="1">
    <location>
        <begin position="1"/>
        <end position="22"/>
    </location>
</feature>
<dbReference type="Gene3D" id="3.10.129.10">
    <property type="entry name" value="Hotdog Thioesterase"/>
    <property type="match status" value="2"/>
</dbReference>
<reference evidence="3 4" key="1">
    <citation type="submission" date="2023-05" db="EMBL/GenBank/DDBJ databases">
        <title>Pseudodonghicola sp. nov.</title>
        <authorList>
            <person name="Huang J."/>
        </authorList>
    </citation>
    <scope>NUCLEOTIDE SEQUENCE [LARGE SCALE GENOMIC DNA]</scope>
    <source>
        <strain evidence="3 4">IC7</strain>
    </source>
</reference>
<feature type="domain" description="FAS1-like dehydratase" evidence="2">
    <location>
        <begin position="60"/>
        <end position="130"/>
    </location>
</feature>
<organism evidence="3 4">
    <name type="scientific">Pseudodonghicola flavimaris</name>
    <dbReference type="NCBI Taxonomy" id="3050036"/>
    <lineage>
        <taxon>Bacteria</taxon>
        <taxon>Pseudomonadati</taxon>
        <taxon>Pseudomonadota</taxon>
        <taxon>Alphaproteobacteria</taxon>
        <taxon>Rhodobacterales</taxon>
        <taxon>Paracoccaceae</taxon>
        <taxon>Pseudodonghicola</taxon>
    </lineage>
</organism>
<dbReference type="SUPFAM" id="SSF54637">
    <property type="entry name" value="Thioesterase/thiol ester dehydrase-isomerase"/>
    <property type="match status" value="2"/>
</dbReference>
<evidence type="ECO:0000259" key="2">
    <source>
        <dbReference type="Pfam" id="PF13452"/>
    </source>
</evidence>
<evidence type="ECO:0000313" key="4">
    <source>
        <dbReference type="Proteomes" id="UP001243757"/>
    </source>
</evidence>
<accession>A0ABT7EXL4</accession>
<dbReference type="Proteomes" id="UP001243757">
    <property type="component" value="Unassembled WGS sequence"/>
</dbReference>
<dbReference type="EMBL" id="JASNJD010000003">
    <property type="protein sequence ID" value="MDK3017083.1"/>
    <property type="molecule type" value="Genomic_DNA"/>
</dbReference>
<dbReference type="InterPro" id="IPR052741">
    <property type="entry name" value="Mitochondrial_HTD2"/>
</dbReference>
<dbReference type="Pfam" id="PF13452">
    <property type="entry name" value="FAS1_DH_region"/>
    <property type="match status" value="1"/>
</dbReference>
<proteinExistence type="predicted"/>
<evidence type="ECO:0000313" key="3">
    <source>
        <dbReference type="EMBL" id="MDK3017083.1"/>
    </source>
</evidence>